<evidence type="ECO:0000313" key="3">
    <source>
        <dbReference type="Proteomes" id="UP001189624"/>
    </source>
</evidence>
<reference evidence="2" key="1">
    <citation type="submission" date="2023-10" db="EMBL/GenBank/DDBJ databases">
        <authorList>
            <person name="Domelevo Entfellner J.-B."/>
        </authorList>
    </citation>
    <scope>NUCLEOTIDE SEQUENCE</scope>
</reference>
<proteinExistence type="predicted"/>
<feature type="transmembrane region" description="Helical" evidence="1">
    <location>
        <begin position="164"/>
        <end position="184"/>
    </location>
</feature>
<dbReference type="Gramene" id="rna-AYBTSS11_LOCUS19737">
    <property type="protein sequence ID" value="CAJ1963371.1"/>
    <property type="gene ID" value="gene-AYBTSS11_LOCUS19737"/>
</dbReference>
<dbReference type="Proteomes" id="UP001189624">
    <property type="component" value="Chromosome 6"/>
</dbReference>
<keyword evidence="1" id="KW-1133">Transmembrane helix</keyword>
<dbReference type="AlphaFoldDB" id="A0AA86SKH8"/>
<keyword evidence="3" id="KW-1185">Reference proteome</keyword>
<keyword evidence="1" id="KW-0812">Transmembrane</keyword>
<organism evidence="2 3">
    <name type="scientific">Sphenostylis stenocarpa</name>
    <dbReference type="NCBI Taxonomy" id="92480"/>
    <lineage>
        <taxon>Eukaryota</taxon>
        <taxon>Viridiplantae</taxon>
        <taxon>Streptophyta</taxon>
        <taxon>Embryophyta</taxon>
        <taxon>Tracheophyta</taxon>
        <taxon>Spermatophyta</taxon>
        <taxon>Magnoliopsida</taxon>
        <taxon>eudicotyledons</taxon>
        <taxon>Gunneridae</taxon>
        <taxon>Pentapetalae</taxon>
        <taxon>rosids</taxon>
        <taxon>fabids</taxon>
        <taxon>Fabales</taxon>
        <taxon>Fabaceae</taxon>
        <taxon>Papilionoideae</taxon>
        <taxon>50 kb inversion clade</taxon>
        <taxon>NPAAA clade</taxon>
        <taxon>indigoferoid/millettioid clade</taxon>
        <taxon>Phaseoleae</taxon>
        <taxon>Sphenostylis</taxon>
    </lineage>
</organism>
<dbReference type="EMBL" id="OY731403">
    <property type="protein sequence ID" value="CAJ1963371.1"/>
    <property type="molecule type" value="Genomic_DNA"/>
</dbReference>
<feature type="transmembrane region" description="Helical" evidence="1">
    <location>
        <begin position="128"/>
        <end position="152"/>
    </location>
</feature>
<protein>
    <submittedName>
        <fullName evidence="2">Uncharacterized protein</fullName>
    </submittedName>
</protein>
<name>A0AA86SKH8_9FABA</name>
<keyword evidence="1" id="KW-0472">Membrane</keyword>
<accession>A0AA86SKH8</accession>
<gene>
    <name evidence="2" type="ORF">AYBTSS11_LOCUS19737</name>
</gene>
<sequence>MAKMVVKRVGNNLGGGNPWGSHDANVHYWEDSKMHHWRTHMRHANEEALEGSYMNELKEGIQAKVVLHSSGYLGTLMKQVQRVEKSSIGGRGRCAYEELVWPFNMRIYGEAVLSWISMNVMKRFRKRFYSSSLASQIVVAKKLTAMRFVFAYGGPLAKLGSIPSSVWCGVAVPTLTTAPLFFLLHFSALPQPHVAFNSPKPNIIIKISYPTEIR</sequence>
<evidence type="ECO:0000313" key="2">
    <source>
        <dbReference type="EMBL" id="CAJ1963371.1"/>
    </source>
</evidence>
<evidence type="ECO:0000256" key="1">
    <source>
        <dbReference type="SAM" id="Phobius"/>
    </source>
</evidence>